<gene>
    <name evidence="5" type="ORF">CLO192961_LOCUS248303</name>
</gene>
<proteinExistence type="predicted"/>
<accession>A0ABY6UD45</accession>
<dbReference type="PANTHER" id="PTHR31001">
    <property type="entry name" value="UNCHARACTERIZED TRANSCRIPTIONAL REGULATORY PROTEIN"/>
    <property type="match status" value="1"/>
</dbReference>
<name>A0ABY6UD45_BIOOC</name>
<feature type="domain" description="Xylanolytic transcriptional activator regulatory" evidence="4">
    <location>
        <begin position="233"/>
        <end position="311"/>
    </location>
</feature>
<evidence type="ECO:0000256" key="3">
    <source>
        <dbReference type="SAM" id="MobiDB-lite"/>
    </source>
</evidence>
<evidence type="ECO:0000313" key="5">
    <source>
        <dbReference type="EMBL" id="VUC29004.1"/>
    </source>
</evidence>
<keyword evidence="2" id="KW-0539">Nucleus</keyword>
<protein>
    <recommendedName>
        <fullName evidence="4">Xylanolytic transcriptional activator regulatory domain-containing protein</fullName>
    </recommendedName>
</protein>
<comment type="subcellular location">
    <subcellularLocation>
        <location evidence="1">Nucleus</location>
    </subcellularLocation>
</comment>
<keyword evidence="6" id="KW-1185">Reference proteome</keyword>
<dbReference type="InterPro" id="IPR007219">
    <property type="entry name" value="XnlR_reg_dom"/>
</dbReference>
<dbReference type="EMBL" id="CABFNS010000795">
    <property type="protein sequence ID" value="VUC29004.1"/>
    <property type="molecule type" value="Genomic_DNA"/>
</dbReference>
<evidence type="ECO:0000259" key="4">
    <source>
        <dbReference type="SMART" id="SM00906"/>
    </source>
</evidence>
<dbReference type="PANTHER" id="PTHR31001:SF87">
    <property type="entry name" value="COL-21"/>
    <property type="match status" value="1"/>
</dbReference>
<evidence type="ECO:0000256" key="2">
    <source>
        <dbReference type="ARBA" id="ARBA00023242"/>
    </source>
</evidence>
<evidence type="ECO:0000256" key="1">
    <source>
        <dbReference type="ARBA" id="ARBA00004123"/>
    </source>
</evidence>
<dbReference type="InterPro" id="IPR050613">
    <property type="entry name" value="Sec_Metabolite_Reg"/>
</dbReference>
<dbReference type="Pfam" id="PF04082">
    <property type="entry name" value="Fungal_trans"/>
    <property type="match status" value="1"/>
</dbReference>
<dbReference type="CDD" id="cd12148">
    <property type="entry name" value="fungal_TF_MHR"/>
    <property type="match status" value="1"/>
</dbReference>
<comment type="caution">
    <text evidence="5">The sequence shown here is derived from an EMBL/GenBank/DDBJ whole genome shotgun (WGS) entry which is preliminary data.</text>
</comment>
<reference evidence="5 6" key="1">
    <citation type="submission" date="2019-06" db="EMBL/GenBank/DDBJ databases">
        <authorList>
            <person name="Broberg M."/>
        </authorList>
    </citation>
    <scope>NUCLEOTIDE SEQUENCE [LARGE SCALE GENOMIC DNA]</scope>
</reference>
<organism evidence="5 6">
    <name type="scientific">Bionectria ochroleuca</name>
    <name type="common">Gliocladium roseum</name>
    <dbReference type="NCBI Taxonomy" id="29856"/>
    <lineage>
        <taxon>Eukaryota</taxon>
        <taxon>Fungi</taxon>
        <taxon>Dikarya</taxon>
        <taxon>Ascomycota</taxon>
        <taxon>Pezizomycotina</taxon>
        <taxon>Sordariomycetes</taxon>
        <taxon>Hypocreomycetidae</taxon>
        <taxon>Hypocreales</taxon>
        <taxon>Bionectriaceae</taxon>
        <taxon>Clonostachys</taxon>
    </lineage>
</organism>
<feature type="region of interest" description="Disordered" evidence="3">
    <location>
        <begin position="1"/>
        <end position="29"/>
    </location>
</feature>
<dbReference type="SMART" id="SM00906">
    <property type="entry name" value="Fungal_trans"/>
    <property type="match status" value="1"/>
</dbReference>
<evidence type="ECO:0000313" key="6">
    <source>
        <dbReference type="Proteomes" id="UP000766486"/>
    </source>
</evidence>
<dbReference type="Proteomes" id="UP000766486">
    <property type="component" value="Unassembled WGS sequence"/>
</dbReference>
<sequence>MRSLHQAWQRNDDVRSAVPPEDQPISNIPDISWNATPATSSTAGDEFARLGYARNTKATPGIIYTLGEPISPLPDSHPPNDSINRQYMGIIRELPSRRHIDILVQAFFRNVAWQYDIVDEARFASQLSQWRCLTHSQLKQAPASLPSDLRFFPALLFQVLAQALLFQPVQHDESLDDLKYAADMELSDRAADYSDAGHRLVMLFGKSELELTTVQALLMRACFEKTTGAVMEAWHTLGVAIRDAQELGLHLMKPDLTTDLGTGTPSDSEMGSKVWLVLHLWDAHMAVVLGRPMSTRVRPDDVPFPTSWSDGSDTSRPPQPRDVILCGYHTAYKFLQDIHDIEKAQDYRLLVENIHEALVTNIAHLPAWAATGRPRQGEPAWLSAALEVMLTEVNFVIFALHRPFIFSEPSSRSRAFDAAMQILESQTRLFDQTEPLQYKAFNLVFATFDSMVLLAAVHIRFPDEFTRQYITTKRNLEWGMDRLNVLKATNNLASLASNIIQRLYQKMVAVVTPSSEPQSTSLEGEYLAGGEVDMPEADWDLFLQLGSGNALPPRPLNELLRSEPLSIYLEGHESSFNEMHES</sequence>